<organism evidence="2 3">
    <name type="scientific">Nocardioides taihuensis</name>
    <dbReference type="NCBI Taxonomy" id="1835606"/>
    <lineage>
        <taxon>Bacteria</taxon>
        <taxon>Bacillati</taxon>
        <taxon>Actinomycetota</taxon>
        <taxon>Actinomycetes</taxon>
        <taxon>Propionibacteriales</taxon>
        <taxon>Nocardioidaceae</taxon>
        <taxon>Nocardioides</taxon>
    </lineage>
</organism>
<dbReference type="InterPro" id="IPR001791">
    <property type="entry name" value="Laminin_G"/>
</dbReference>
<dbReference type="RefSeq" id="WP_378591514.1">
    <property type="nucleotide sequence ID" value="NZ_JBHSKD010000018.1"/>
</dbReference>
<sequence>MVGLAMLAAGVQGGAAASAAARQPAAPSATYQATVMADWQMNESPPTMVDDSGNGLDGYIGTSVVTNWATGDGGTGYHFAGPLNVQNRERLVLVDDTPMLDPGTDTYSVIVRFRTFGSRPNILQKGQSEDAGGYWKLVIHTGWPRCHYRDENYNTKAIGFVRSPDPNAKVNDGDWHTLRCERNANSVCVYLDEGTPTAMSNCIQGSIGLIDNKWPLSIGGKMRCDPLRASTTCDYFNGDIDWVRIERPVAPFGSSG</sequence>
<dbReference type="InterPro" id="IPR013320">
    <property type="entry name" value="ConA-like_dom_sf"/>
</dbReference>
<evidence type="ECO:0000313" key="3">
    <source>
        <dbReference type="Proteomes" id="UP001596087"/>
    </source>
</evidence>
<evidence type="ECO:0000313" key="2">
    <source>
        <dbReference type="EMBL" id="MFC5178021.1"/>
    </source>
</evidence>
<dbReference type="Pfam" id="PF02210">
    <property type="entry name" value="Laminin_G_2"/>
    <property type="match status" value="1"/>
</dbReference>
<dbReference type="SUPFAM" id="SSF49899">
    <property type="entry name" value="Concanavalin A-like lectins/glucanases"/>
    <property type="match status" value="1"/>
</dbReference>
<accession>A0ABW0BL96</accession>
<feature type="domain" description="Laminin G" evidence="1">
    <location>
        <begin position="113"/>
        <end position="245"/>
    </location>
</feature>
<proteinExistence type="predicted"/>
<dbReference type="Gene3D" id="2.60.120.200">
    <property type="match status" value="1"/>
</dbReference>
<reference evidence="3" key="1">
    <citation type="journal article" date="2019" name="Int. J. Syst. Evol. Microbiol.">
        <title>The Global Catalogue of Microorganisms (GCM) 10K type strain sequencing project: providing services to taxonomists for standard genome sequencing and annotation.</title>
        <authorList>
            <consortium name="The Broad Institute Genomics Platform"/>
            <consortium name="The Broad Institute Genome Sequencing Center for Infectious Disease"/>
            <person name="Wu L."/>
            <person name="Ma J."/>
        </authorList>
    </citation>
    <scope>NUCLEOTIDE SEQUENCE [LARGE SCALE GENOMIC DNA]</scope>
    <source>
        <strain evidence="3">DFY41</strain>
    </source>
</reference>
<keyword evidence="3" id="KW-1185">Reference proteome</keyword>
<name>A0ABW0BL96_9ACTN</name>
<dbReference type="Proteomes" id="UP001596087">
    <property type="component" value="Unassembled WGS sequence"/>
</dbReference>
<dbReference type="EMBL" id="JBHSKD010000018">
    <property type="protein sequence ID" value="MFC5178021.1"/>
    <property type="molecule type" value="Genomic_DNA"/>
</dbReference>
<comment type="caution">
    <text evidence="2">The sequence shown here is derived from an EMBL/GenBank/DDBJ whole genome shotgun (WGS) entry which is preliminary data.</text>
</comment>
<protein>
    <submittedName>
        <fullName evidence="2">LamG domain-containing protein</fullName>
    </submittedName>
</protein>
<evidence type="ECO:0000259" key="1">
    <source>
        <dbReference type="Pfam" id="PF02210"/>
    </source>
</evidence>
<gene>
    <name evidence="2" type="ORF">ACFPGP_15170</name>
</gene>